<dbReference type="InParanoid" id="A0A059A629"/>
<accession>A0A059A629</accession>
<proteinExistence type="predicted"/>
<organism evidence="3">
    <name type="scientific">Eucalyptus grandis</name>
    <name type="common">Flooded gum</name>
    <dbReference type="NCBI Taxonomy" id="71139"/>
    <lineage>
        <taxon>Eukaryota</taxon>
        <taxon>Viridiplantae</taxon>
        <taxon>Streptophyta</taxon>
        <taxon>Embryophyta</taxon>
        <taxon>Tracheophyta</taxon>
        <taxon>Spermatophyta</taxon>
        <taxon>Magnoliopsida</taxon>
        <taxon>eudicotyledons</taxon>
        <taxon>Gunneridae</taxon>
        <taxon>Pentapetalae</taxon>
        <taxon>rosids</taxon>
        <taxon>malvids</taxon>
        <taxon>Myrtales</taxon>
        <taxon>Myrtaceae</taxon>
        <taxon>Myrtoideae</taxon>
        <taxon>Eucalypteae</taxon>
        <taxon>Eucalyptus</taxon>
    </lineage>
</organism>
<evidence type="ECO:0000256" key="1">
    <source>
        <dbReference type="SAM" id="MobiDB-lite"/>
    </source>
</evidence>
<evidence type="ECO:0000259" key="2">
    <source>
        <dbReference type="SMART" id="SM01155"/>
    </source>
</evidence>
<reference evidence="3" key="1">
    <citation type="submission" date="2013-07" db="EMBL/GenBank/DDBJ databases">
        <title>The genome of Eucalyptus grandis.</title>
        <authorList>
            <person name="Schmutz J."/>
            <person name="Hayes R."/>
            <person name="Myburg A."/>
            <person name="Tuskan G."/>
            <person name="Grattapaglia D."/>
            <person name="Rokhsar D.S."/>
        </authorList>
    </citation>
    <scope>NUCLEOTIDE SEQUENCE</scope>
    <source>
        <tissue evidence="3">Leaf extractions</tissue>
    </source>
</reference>
<dbReference type="AlphaFoldDB" id="A0A059A629"/>
<protein>
    <recommendedName>
        <fullName evidence="2">Ribosomal protein mS38 C-terminal domain-containing protein</fullName>
    </recommendedName>
</protein>
<evidence type="ECO:0000313" key="3">
    <source>
        <dbReference type="EMBL" id="KCW49194.1"/>
    </source>
</evidence>
<feature type="region of interest" description="Disordered" evidence="1">
    <location>
        <begin position="176"/>
        <end position="224"/>
    </location>
</feature>
<dbReference type="PANTHER" id="PTHR32035">
    <property type="entry name" value="AURORA KINASE A-INTERACTING PROTEIN"/>
    <property type="match status" value="1"/>
</dbReference>
<gene>
    <name evidence="3" type="ORF">EUGRSUZ_K02773</name>
</gene>
<dbReference type="Pfam" id="PF08213">
    <property type="entry name" value="COX24_C"/>
    <property type="match status" value="1"/>
</dbReference>
<feature type="domain" description="Ribosomal protein mS38 C-terminal" evidence="2">
    <location>
        <begin position="194"/>
        <end position="224"/>
    </location>
</feature>
<dbReference type="Gramene" id="KCW49194">
    <property type="protein sequence ID" value="KCW49194"/>
    <property type="gene ID" value="EUGRSUZ_K02773"/>
</dbReference>
<feature type="region of interest" description="Disordered" evidence="1">
    <location>
        <begin position="114"/>
        <end position="153"/>
    </location>
</feature>
<dbReference type="PANTHER" id="PTHR32035:SF11">
    <property type="entry name" value="SMALL RIBOSOMAL SUBUNIT PROTEIN MS38"/>
    <property type="match status" value="1"/>
</dbReference>
<name>A0A059A629_EUCGR</name>
<dbReference type="EMBL" id="KK198763">
    <property type="protein sequence ID" value="KCW49194.1"/>
    <property type="molecule type" value="Genomic_DNA"/>
</dbReference>
<feature type="compositionally biased region" description="Basic residues" evidence="1">
    <location>
        <begin position="199"/>
        <end position="224"/>
    </location>
</feature>
<dbReference type="SMART" id="SM01155">
    <property type="entry name" value="DUF1713"/>
    <property type="match status" value="1"/>
</dbReference>
<sequence length="224" mass="24975">MRESNARTTETNDMRKGKFYRIEGRVFLHRKRSRLIRRNAQEPGVLLRRRRRLLLLIQARSLPRADRPSTPPEASTFLLLFCGNYSGMSTLIQKLAKAAPSSLKLFGHSRLNPRPLPAPALAPRQTVVGSSRPGCSGDSPRSPGEGIGGDAESSQISRLHPVFPFGFCGNPGPFPSAALDGAEPAEGDDAGRLWADSVKKKRKRKMNKHKYKKLRKRLRRKAKS</sequence>
<dbReference type="InterPro" id="IPR013177">
    <property type="entry name" value="Ribosomal_mS38_C"/>
</dbReference>